<sequence>MKTNQSALMLAAFAALIIVAAGCNAPTQKQETATEQAAAKPDMAALKAEIQAIETEWASATTAKDINKVISFYADDAVEMNDDEPMQVGKAAIQQSLLKSMEARKAGTTVSFETMDVYGDGNVVTEVGKTTTTDAAGKVVSAGKYVGIFEKRDGKFICIRDINNEDQKGK</sequence>
<dbReference type="STRING" id="504472.Slin_3902"/>
<proteinExistence type="predicted"/>
<dbReference type="eggNOG" id="COG4319">
    <property type="taxonomic scope" value="Bacteria"/>
</dbReference>
<dbReference type="HOGENOM" id="CLU_1569722_0_0_10"/>
<dbReference type="Pfam" id="PF14534">
    <property type="entry name" value="DUF4440"/>
    <property type="match status" value="1"/>
</dbReference>
<accession>D2QHU3</accession>
<evidence type="ECO:0000313" key="3">
    <source>
        <dbReference type="EMBL" id="ADB39892.1"/>
    </source>
</evidence>
<keyword evidence="4" id="KW-1185">Reference proteome</keyword>
<feature type="domain" description="DUF4440" evidence="2">
    <location>
        <begin position="50"/>
        <end position="155"/>
    </location>
</feature>
<feature type="signal peptide" evidence="1">
    <location>
        <begin position="1"/>
        <end position="25"/>
    </location>
</feature>
<gene>
    <name evidence="3" type="ordered locus">Slin_3902</name>
</gene>
<dbReference type="AlphaFoldDB" id="D2QHU3"/>
<keyword evidence="1" id="KW-0732">Signal</keyword>
<evidence type="ECO:0000259" key="2">
    <source>
        <dbReference type="Pfam" id="PF14534"/>
    </source>
</evidence>
<dbReference type="EMBL" id="CP001769">
    <property type="protein sequence ID" value="ADB39892.1"/>
    <property type="molecule type" value="Genomic_DNA"/>
</dbReference>
<name>D2QHU3_SPILD</name>
<dbReference type="SUPFAM" id="SSF54427">
    <property type="entry name" value="NTF2-like"/>
    <property type="match status" value="1"/>
</dbReference>
<protein>
    <recommendedName>
        <fullName evidence="2">DUF4440 domain-containing protein</fullName>
    </recommendedName>
</protein>
<dbReference type="KEGG" id="sli:Slin_3902"/>
<dbReference type="RefSeq" id="WP_012928403.1">
    <property type="nucleotide sequence ID" value="NC_013730.1"/>
</dbReference>
<evidence type="ECO:0000256" key="1">
    <source>
        <dbReference type="SAM" id="SignalP"/>
    </source>
</evidence>
<dbReference type="Gene3D" id="3.10.450.50">
    <property type="match status" value="1"/>
</dbReference>
<feature type="chain" id="PRO_5003033785" description="DUF4440 domain-containing protein" evidence="1">
    <location>
        <begin position="26"/>
        <end position="170"/>
    </location>
</feature>
<evidence type="ECO:0000313" key="4">
    <source>
        <dbReference type="Proteomes" id="UP000002028"/>
    </source>
</evidence>
<dbReference type="Proteomes" id="UP000002028">
    <property type="component" value="Chromosome"/>
</dbReference>
<reference evidence="3 4" key="1">
    <citation type="journal article" date="2010" name="Stand. Genomic Sci.">
        <title>Complete genome sequence of Spirosoma linguale type strain (1).</title>
        <authorList>
            <person name="Lail K."/>
            <person name="Sikorski J."/>
            <person name="Saunders E."/>
            <person name="Lapidus A."/>
            <person name="Glavina Del Rio T."/>
            <person name="Copeland A."/>
            <person name="Tice H."/>
            <person name="Cheng J.-F."/>
            <person name="Lucas S."/>
            <person name="Nolan M."/>
            <person name="Bruce D."/>
            <person name="Goodwin L."/>
            <person name="Pitluck S."/>
            <person name="Ivanova N."/>
            <person name="Mavromatis K."/>
            <person name="Ovchinnikova G."/>
            <person name="Pati A."/>
            <person name="Chen A."/>
            <person name="Palaniappan K."/>
            <person name="Land M."/>
            <person name="Hauser L."/>
            <person name="Chang Y.-J."/>
            <person name="Jeffries C.D."/>
            <person name="Chain P."/>
            <person name="Brettin T."/>
            <person name="Detter J.C."/>
            <person name="Schuetze A."/>
            <person name="Rohde M."/>
            <person name="Tindall B.J."/>
            <person name="Goeker M."/>
            <person name="Bristow J."/>
            <person name="Eisen J.A."/>
            <person name="Markowitz V."/>
            <person name="Hugenholtz P."/>
            <person name="Kyrpides N.C."/>
            <person name="Klenk H.-P."/>
            <person name="Chen F."/>
        </authorList>
    </citation>
    <scope>NUCLEOTIDE SEQUENCE [LARGE SCALE GENOMIC DNA]</scope>
    <source>
        <strain evidence="4">ATCC 33905 / DSM 74 / LMG 10896 / Claus 1</strain>
    </source>
</reference>
<dbReference type="PROSITE" id="PS51257">
    <property type="entry name" value="PROKAR_LIPOPROTEIN"/>
    <property type="match status" value="1"/>
</dbReference>
<dbReference type="InterPro" id="IPR032710">
    <property type="entry name" value="NTF2-like_dom_sf"/>
</dbReference>
<organism evidence="3 4">
    <name type="scientific">Spirosoma linguale (strain ATCC 33905 / DSM 74 / LMG 10896 / Claus 1)</name>
    <dbReference type="NCBI Taxonomy" id="504472"/>
    <lineage>
        <taxon>Bacteria</taxon>
        <taxon>Pseudomonadati</taxon>
        <taxon>Bacteroidota</taxon>
        <taxon>Cytophagia</taxon>
        <taxon>Cytophagales</taxon>
        <taxon>Cytophagaceae</taxon>
        <taxon>Spirosoma</taxon>
    </lineage>
</organism>
<dbReference type="InterPro" id="IPR027843">
    <property type="entry name" value="DUF4440"/>
</dbReference>